<sequence>MSTAEVEVTNIVDRGDVILVVGSGEDIVKLKVNSMFLRAASKTFEALLGPNYAEGQALSYDNPPELPLPEDDPSAMTTVCYCLHFKQHLVPENPDANQILEVAKAVDKYALQEALAVLVQAWLTLPTASTQFHDLGNTLRAALIIGNEPAVKKLTTSLILSGEGNYTSLLNEDDSESFVNITSSSINAFDFGGYWYKDSTRL</sequence>
<name>A0AAN7T3Q3_9EURO</name>
<dbReference type="Gene3D" id="3.30.710.10">
    <property type="entry name" value="Potassium Channel Kv1.1, Chain A"/>
    <property type="match status" value="1"/>
</dbReference>
<evidence type="ECO:0008006" key="3">
    <source>
        <dbReference type="Google" id="ProtNLM"/>
    </source>
</evidence>
<dbReference type="InterPro" id="IPR011333">
    <property type="entry name" value="SKP1/BTB/POZ_sf"/>
</dbReference>
<protein>
    <recommendedName>
        <fullName evidence="3">BTB domain-containing protein</fullName>
    </recommendedName>
</protein>
<evidence type="ECO:0000313" key="1">
    <source>
        <dbReference type="EMBL" id="KAK5087938.1"/>
    </source>
</evidence>
<reference evidence="1 2" key="1">
    <citation type="submission" date="2023-08" db="EMBL/GenBank/DDBJ databases">
        <title>Black Yeasts Isolated from many extreme environments.</title>
        <authorList>
            <person name="Coleine C."/>
            <person name="Stajich J.E."/>
            <person name="Selbmann L."/>
        </authorList>
    </citation>
    <scope>NUCLEOTIDE SEQUENCE [LARGE SCALE GENOMIC DNA]</scope>
    <source>
        <strain evidence="1 2">CCFEE 5910</strain>
    </source>
</reference>
<keyword evidence="2" id="KW-1185">Reference proteome</keyword>
<proteinExistence type="predicted"/>
<comment type="caution">
    <text evidence="1">The sequence shown here is derived from an EMBL/GenBank/DDBJ whole genome shotgun (WGS) entry which is preliminary data.</text>
</comment>
<organism evidence="1 2">
    <name type="scientific">Lithohypha guttulata</name>
    <dbReference type="NCBI Taxonomy" id="1690604"/>
    <lineage>
        <taxon>Eukaryota</taxon>
        <taxon>Fungi</taxon>
        <taxon>Dikarya</taxon>
        <taxon>Ascomycota</taxon>
        <taxon>Pezizomycotina</taxon>
        <taxon>Eurotiomycetes</taxon>
        <taxon>Chaetothyriomycetidae</taxon>
        <taxon>Chaetothyriales</taxon>
        <taxon>Trichomeriaceae</taxon>
        <taxon>Lithohypha</taxon>
    </lineage>
</organism>
<dbReference type="AlphaFoldDB" id="A0AAN7T3Q3"/>
<gene>
    <name evidence="1" type="ORF">LTR05_002154</name>
</gene>
<dbReference type="EMBL" id="JAVRRJ010000002">
    <property type="protein sequence ID" value="KAK5087938.1"/>
    <property type="molecule type" value="Genomic_DNA"/>
</dbReference>
<accession>A0AAN7T3Q3</accession>
<dbReference type="Proteomes" id="UP001309876">
    <property type="component" value="Unassembled WGS sequence"/>
</dbReference>
<evidence type="ECO:0000313" key="2">
    <source>
        <dbReference type="Proteomes" id="UP001309876"/>
    </source>
</evidence>